<dbReference type="AlphaFoldDB" id="A0A0J5X2J3"/>
<comment type="caution">
    <text evidence="11">The sequence shown here is derived from an EMBL/GenBank/DDBJ whole genome shotgun (WGS) entry which is preliminary data.</text>
</comment>
<keyword evidence="7" id="KW-0408">Iron</keyword>
<evidence type="ECO:0000256" key="3">
    <source>
        <dbReference type="ARBA" id="ARBA00022643"/>
    </source>
</evidence>
<dbReference type="EMBL" id="LDWR01000021">
    <property type="protein sequence ID" value="KML58278.1"/>
    <property type="molecule type" value="Genomic_DNA"/>
</dbReference>
<evidence type="ECO:0000313" key="11">
    <source>
        <dbReference type="EMBL" id="KML58278.1"/>
    </source>
</evidence>
<keyword evidence="2" id="KW-0285">Flavoprotein</keyword>
<dbReference type="InterPro" id="IPR001041">
    <property type="entry name" value="2Fe-2S_ferredoxin-type"/>
</dbReference>
<dbReference type="PANTHER" id="PTHR47354:SF1">
    <property type="entry name" value="CARNITINE MONOOXYGENASE REDUCTASE SUBUNIT"/>
    <property type="match status" value="1"/>
</dbReference>
<dbReference type="PROSITE" id="PS51384">
    <property type="entry name" value="FAD_FR"/>
    <property type="match status" value="1"/>
</dbReference>
<keyword evidence="3" id="KW-0288">FMN</keyword>
<dbReference type="CDD" id="cd06185">
    <property type="entry name" value="PDR_like"/>
    <property type="match status" value="1"/>
</dbReference>
<dbReference type="InterPro" id="IPR050415">
    <property type="entry name" value="MRET"/>
</dbReference>
<dbReference type="SUPFAM" id="SSF52343">
    <property type="entry name" value="Ferredoxin reductase-like, C-terminal NADP-linked domain"/>
    <property type="match status" value="1"/>
</dbReference>
<dbReference type="PROSITE" id="PS00197">
    <property type="entry name" value="2FE2S_FER_1"/>
    <property type="match status" value="1"/>
</dbReference>
<dbReference type="Gene3D" id="3.40.50.80">
    <property type="entry name" value="Nucleotide-binding domain of ferredoxin-NADP reductase (FNR) module"/>
    <property type="match status" value="1"/>
</dbReference>
<evidence type="ECO:0000259" key="10">
    <source>
        <dbReference type="PROSITE" id="PS51384"/>
    </source>
</evidence>
<dbReference type="InterPro" id="IPR039261">
    <property type="entry name" value="FNR_nucleotide-bd"/>
</dbReference>
<protein>
    <submittedName>
        <fullName evidence="11">Vanillate O-demethylase oxidoreductase</fullName>
    </submittedName>
</protein>
<reference evidence="11 12" key="1">
    <citation type="submission" date="2015-05" db="EMBL/GenBank/DDBJ databases">
        <title>Draft genome of Burkholderia cepacia LK29.</title>
        <authorList>
            <person name="Chan X.Y."/>
        </authorList>
    </citation>
    <scope>NUCLEOTIDE SEQUENCE [LARGE SCALE GENOMIC DNA]</scope>
    <source>
        <strain evidence="11 12">LK29</strain>
    </source>
</reference>
<dbReference type="Proteomes" id="UP000036338">
    <property type="component" value="Unassembled WGS sequence"/>
</dbReference>
<keyword evidence="6" id="KW-0560">Oxidoreductase</keyword>
<sequence>MKVTLIRKLPVATDICAFELAPADGTSLPPFTAGAHIDVHVGGFVRQYSLCNSPSETGVYRLGVLREPASRGGSLAMHACEPGTTLDISAPRNHFPLDPRAAHTVLLAGGIGITPLLSMAAHLIETGQSFELHYCAREPARAAFLDRLDTPGLKARTRLWFDDAPGGQRIDFSHVLAKPDARTHLYVCGPGGFIGAVLAAAEQAGWDPANVHREYFGAAGLGAAGIGAASSGTATAPGEDGADHAFQVSLAQSGRVVDVPAGTTIVDALRGCGIDVPVSCEQGVCGTCLTRVLSGTPDHRDVYLTDDERAANDQMLPCCSRAVTPLLVLDL</sequence>
<evidence type="ECO:0000313" key="12">
    <source>
        <dbReference type="Proteomes" id="UP000036338"/>
    </source>
</evidence>
<dbReference type="InterPro" id="IPR017938">
    <property type="entry name" value="Riboflavin_synthase-like_b-brl"/>
</dbReference>
<dbReference type="InterPro" id="IPR012675">
    <property type="entry name" value="Beta-grasp_dom_sf"/>
</dbReference>
<keyword evidence="4" id="KW-0001">2Fe-2S</keyword>
<evidence type="ECO:0000259" key="9">
    <source>
        <dbReference type="PROSITE" id="PS51085"/>
    </source>
</evidence>
<dbReference type="PANTHER" id="PTHR47354">
    <property type="entry name" value="NADH OXIDOREDUCTASE HCR"/>
    <property type="match status" value="1"/>
</dbReference>
<gene>
    <name evidence="11" type="ORF">VL15_13790</name>
</gene>
<feature type="domain" description="2Fe-2S ferredoxin-type" evidence="9">
    <location>
        <begin position="246"/>
        <end position="331"/>
    </location>
</feature>
<dbReference type="InterPro" id="IPR006058">
    <property type="entry name" value="2Fe2S_fd_BS"/>
</dbReference>
<dbReference type="Pfam" id="PF22290">
    <property type="entry name" value="DmmA-like_N"/>
    <property type="match status" value="1"/>
</dbReference>
<dbReference type="GO" id="GO:0016491">
    <property type="term" value="F:oxidoreductase activity"/>
    <property type="evidence" value="ECO:0007669"/>
    <property type="project" value="UniProtKB-KW"/>
</dbReference>
<evidence type="ECO:0000256" key="5">
    <source>
        <dbReference type="ARBA" id="ARBA00022723"/>
    </source>
</evidence>
<dbReference type="PROSITE" id="PS51085">
    <property type="entry name" value="2FE2S_FER_2"/>
    <property type="match status" value="1"/>
</dbReference>
<feature type="domain" description="FAD-binding FR-type" evidence="10">
    <location>
        <begin position="1"/>
        <end position="98"/>
    </location>
</feature>
<dbReference type="GO" id="GO:0051537">
    <property type="term" value="F:2 iron, 2 sulfur cluster binding"/>
    <property type="evidence" value="ECO:0007669"/>
    <property type="project" value="UniProtKB-KW"/>
</dbReference>
<evidence type="ECO:0000256" key="4">
    <source>
        <dbReference type="ARBA" id="ARBA00022714"/>
    </source>
</evidence>
<dbReference type="InterPro" id="IPR054582">
    <property type="entry name" value="DmmA-like_N"/>
</dbReference>
<comment type="cofactor">
    <cofactor evidence="1">
        <name>FMN</name>
        <dbReference type="ChEBI" id="CHEBI:58210"/>
    </cofactor>
</comment>
<dbReference type="InterPro" id="IPR036010">
    <property type="entry name" value="2Fe-2S_ferredoxin-like_sf"/>
</dbReference>
<accession>A0A0J5X2J3</accession>
<keyword evidence="11" id="KW-0489">Methyltransferase</keyword>
<keyword evidence="11" id="KW-0808">Transferase</keyword>
<dbReference type="Gene3D" id="2.40.30.10">
    <property type="entry name" value="Translation factors"/>
    <property type="match status" value="1"/>
</dbReference>
<proteinExistence type="predicted"/>
<evidence type="ECO:0000256" key="1">
    <source>
        <dbReference type="ARBA" id="ARBA00001917"/>
    </source>
</evidence>
<dbReference type="GO" id="GO:0032259">
    <property type="term" value="P:methylation"/>
    <property type="evidence" value="ECO:0007669"/>
    <property type="project" value="UniProtKB-KW"/>
</dbReference>
<dbReference type="InterPro" id="IPR017927">
    <property type="entry name" value="FAD-bd_FR_type"/>
</dbReference>
<dbReference type="GO" id="GO:0008168">
    <property type="term" value="F:methyltransferase activity"/>
    <property type="evidence" value="ECO:0007669"/>
    <property type="project" value="UniProtKB-KW"/>
</dbReference>
<keyword evidence="5" id="KW-0479">Metal-binding</keyword>
<dbReference type="RefSeq" id="WP_048246166.1">
    <property type="nucleotide sequence ID" value="NZ_LDWR01000021.1"/>
</dbReference>
<evidence type="ECO:0000256" key="7">
    <source>
        <dbReference type="ARBA" id="ARBA00023004"/>
    </source>
</evidence>
<dbReference type="GO" id="GO:0046872">
    <property type="term" value="F:metal ion binding"/>
    <property type="evidence" value="ECO:0007669"/>
    <property type="project" value="UniProtKB-KW"/>
</dbReference>
<evidence type="ECO:0000256" key="8">
    <source>
        <dbReference type="ARBA" id="ARBA00023014"/>
    </source>
</evidence>
<dbReference type="SUPFAM" id="SSF54292">
    <property type="entry name" value="2Fe-2S ferredoxin-like"/>
    <property type="match status" value="1"/>
</dbReference>
<evidence type="ECO:0000256" key="6">
    <source>
        <dbReference type="ARBA" id="ARBA00023002"/>
    </source>
</evidence>
<evidence type="ECO:0000256" key="2">
    <source>
        <dbReference type="ARBA" id="ARBA00022630"/>
    </source>
</evidence>
<dbReference type="Gene3D" id="3.10.20.30">
    <property type="match status" value="1"/>
</dbReference>
<dbReference type="SUPFAM" id="SSF63380">
    <property type="entry name" value="Riboflavin synthase domain-like"/>
    <property type="match status" value="1"/>
</dbReference>
<dbReference type="CDD" id="cd00207">
    <property type="entry name" value="fer2"/>
    <property type="match status" value="1"/>
</dbReference>
<dbReference type="PRINTS" id="PR00409">
    <property type="entry name" value="PHDIOXRDTASE"/>
</dbReference>
<keyword evidence="8" id="KW-0411">Iron-sulfur</keyword>
<organism evidence="11 12">
    <name type="scientific">Burkholderia cepacia</name>
    <name type="common">Pseudomonas cepacia</name>
    <dbReference type="NCBI Taxonomy" id="292"/>
    <lineage>
        <taxon>Bacteria</taxon>
        <taxon>Pseudomonadati</taxon>
        <taxon>Pseudomonadota</taxon>
        <taxon>Betaproteobacteria</taxon>
        <taxon>Burkholderiales</taxon>
        <taxon>Burkholderiaceae</taxon>
        <taxon>Burkholderia</taxon>
        <taxon>Burkholderia cepacia complex</taxon>
    </lineage>
</organism>
<dbReference type="PATRIC" id="fig|292.27.peg.2647"/>
<name>A0A0J5X2J3_BURCE</name>
<dbReference type="Pfam" id="PF00111">
    <property type="entry name" value="Fer2"/>
    <property type="match status" value="1"/>
</dbReference>